<gene>
    <name evidence="1" type="primary">GLEAN_16354</name>
    <name evidence="1" type="ORF">TcasGA2_TC016354</name>
</gene>
<keyword evidence="2" id="KW-1185">Reference proteome</keyword>
<proteinExistence type="predicted"/>
<dbReference type="PROSITE" id="PS51257">
    <property type="entry name" value="PROKAR_LIPOPROTEIN"/>
    <property type="match status" value="1"/>
</dbReference>
<name>D6WPB9_TRICA</name>
<sequence>MNEQQRPLSNKKQERPQTFIYFLVGGCRKPQRCFVLAPFYDATSSPPLCPLSSTSPPTYHRHSPAFFPIDMIQCVFVKLDRVNYARMTRLGDSAWVFCWRSTAKFLPKVRSSATHALDADHHRCLAYL</sequence>
<dbReference type="HOGENOM" id="CLU_1962400_0_0_1"/>
<dbReference type="EMBL" id="KQ971354">
    <property type="protein sequence ID" value="EFA07377.1"/>
    <property type="molecule type" value="Genomic_DNA"/>
</dbReference>
<evidence type="ECO:0000313" key="2">
    <source>
        <dbReference type="Proteomes" id="UP000007266"/>
    </source>
</evidence>
<reference evidence="1 2" key="1">
    <citation type="journal article" date="2008" name="Nature">
        <title>The genome of the model beetle and pest Tribolium castaneum.</title>
        <authorList>
            <consortium name="Tribolium Genome Sequencing Consortium"/>
            <person name="Richards S."/>
            <person name="Gibbs R.A."/>
            <person name="Weinstock G.M."/>
            <person name="Brown S.J."/>
            <person name="Denell R."/>
            <person name="Beeman R.W."/>
            <person name="Gibbs R."/>
            <person name="Beeman R.W."/>
            <person name="Brown S.J."/>
            <person name="Bucher G."/>
            <person name="Friedrich M."/>
            <person name="Grimmelikhuijzen C.J."/>
            <person name="Klingler M."/>
            <person name="Lorenzen M."/>
            <person name="Richards S."/>
            <person name="Roth S."/>
            <person name="Schroder R."/>
            <person name="Tautz D."/>
            <person name="Zdobnov E.M."/>
            <person name="Muzny D."/>
            <person name="Gibbs R.A."/>
            <person name="Weinstock G.M."/>
            <person name="Attaway T."/>
            <person name="Bell S."/>
            <person name="Buhay C.J."/>
            <person name="Chandrabose M.N."/>
            <person name="Chavez D."/>
            <person name="Clerk-Blankenburg K.P."/>
            <person name="Cree A."/>
            <person name="Dao M."/>
            <person name="Davis C."/>
            <person name="Chacko J."/>
            <person name="Dinh H."/>
            <person name="Dugan-Rocha S."/>
            <person name="Fowler G."/>
            <person name="Garner T.T."/>
            <person name="Garnes J."/>
            <person name="Gnirke A."/>
            <person name="Hawes A."/>
            <person name="Hernandez J."/>
            <person name="Hines S."/>
            <person name="Holder M."/>
            <person name="Hume J."/>
            <person name="Jhangiani S.N."/>
            <person name="Joshi V."/>
            <person name="Khan Z.M."/>
            <person name="Jackson L."/>
            <person name="Kovar C."/>
            <person name="Kowis A."/>
            <person name="Lee S."/>
            <person name="Lewis L.R."/>
            <person name="Margolis J."/>
            <person name="Morgan M."/>
            <person name="Nazareth L.V."/>
            <person name="Nguyen N."/>
            <person name="Okwuonu G."/>
            <person name="Parker D."/>
            <person name="Richards S."/>
            <person name="Ruiz S.J."/>
            <person name="Santibanez J."/>
            <person name="Savard J."/>
            <person name="Scherer S.E."/>
            <person name="Schneider B."/>
            <person name="Sodergren E."/>
            <person name="Tautz D."/>
            <person name="Vattahil S."/>
            <person name="Villasana D."/>
            <person name="White C.S."/>
            <person name="Wright R."/>
            <person name="Park Y."/>
            <person name="Beeman R.W."/>
            <person name="Lord J."/>
            <person name="Oppert B."/>
            <person name="Lorenzen M."/>
            <person name="Brown S."/>
            <person name="Wang L."/>
            <person name="Savard J."/>
            <person name="Tautz D."/>
            <person name="Richards S."/>
            <person name="Weinstock G."/>
            <person name="Gibbs R.A."/>
            <person name="Liu Y."/>
            <person name="Worley K."/>
            <person name="Weinstock G."/>
            <person name="Elsik C.G."/>
            <person name="Reese J.T."/>
            <person name="Elhaik E."/>
            <person name="Landan G."/>
            <person name="Graur D."/>
            <person name="Arensburger P."/>
            <person name="Atkinson P."/>
            <person name="Beeman R.W."/>
            <person name="Beidler J."/>
            <person name="Brown S.J."/>
            <person name="Demuth J.P."/>
            <person name="Drury D.W."/>
            <person name="Du Y.Z."/>
            <person name="Fujiwara H."/>
            <person name="Lorenzen M."/>
            <person name="Maselli V."/>
            <person name="Osanai M."/>
            <person name="Park Y."/>
            <person name="Robertson H.M."/>
            <person name="Tu Z."/>
            <person name="Wang J.J."/>
            <person name="Wang S."/>
            <person name="Richards S."/>
            <person name="Song H."/>
            <person name="Zhang L."/>
            <person name="Sodergren E."/>
            <person name="Werner D."/>
            <person name="Stanke M."/>
            <person name="Morgenstern B."/>
            <person name="Solovyev V."/>
            <person name="Kosarev P."/>
            <person name="Brown G."/>
            <person name="Chen H.C."/>
            <person name="Ermolaeva O."/>
            <person name="Hlavina W."/>
            <person name="Kapustin Y."/>
            <person name="Kiryutin B."/>
            <person name="Kitts P."/>
            <person name="Maglott D."/>
            <person name="Pruitt K."/>
            <person name="Sapojnikov V."/>
            <person name="Souvorov A."/>
            <person name="Mackey A.J."/>
            <person name="Waterhouse R.M."/>
            <person name="Wyder S."/>
            <person name="Zdobnov E.M."/>
            <person name="Zdobnov E.M."/>
            <person name="Wyder S."/>
            <person name="Kriventseva E.V."/>
            <person name="Kadowaki T."/>
            <person name="Bork P."/>
            <person name="Aranda M."/>
            <person name="Bao R."/>
            <person name="Beermann A."/>
            <person name="Berns N."/>
            <person name="Bolognesi R."/>
            <person name="Bonneton F."/>
            <person name="Bopp D."/>
            <person name="Brown S.J."/>
            <person name="Bucher G."/>
            <person name="Butts T."/>
            <person name="Chaumot A."/>
            <person name="Denell R.E."/>
            <person name="Ferrier D.E."/>
            <person name="Friedrich M."/>
            <person name="Gordon C.M."/>
            <person name="Jindra M."/>
            <person name="Klingler M."/>
            <person name="Lan Q."/>
            <person name="Lattorff H.M."/>
            <person name="Laudet V."/>
            <person name="von Levetsow C."/>
            <person name="Liu Z."/>
            <person name="Lutz R."/>
            <person name="Lynch J.A."/>
            <person name="da Fonseca R.N."/>
            <person name="Posnien N."/>
            <person name="Reuter R."/>
            <person name="Roth S."/>
            <person name="Savard J."/>
            <person name="Schinko J.B."/>
            <person name="Schmitt C."/>
            <person name="Schoppmeier M."/>
            <person name="Schroder R."/>
            <person name="Shippy T.D."/>
            <person name="Simonnet F."/>
            <person name="Marques-Souza H."/>
            <person name="Tautz D."/>
            <person name="Tomoyasu Y."/>
            <person name="Trauner J."/>
            <person name="Van der Zee M."/>
            <person name="Vervoort M."/>
            <person name="Wittkopp N."/>
            <person name="Wimmer E.A."/>
            <person name="Yang X."/>
            <person name="Jones A.K."/>
            <person name="Sattelle D.B."/>
            <person name="Ebert P.R."/>
            <person name="Nelson D."/>
            <person name="Scott J.G."/>
            <person name="Beeman R.W."/>
            <person name="Muthukrishnan S."/>
            <person name="Kramer K.J."/>
            <person name="Arakane Y."/>
            <person name="Beeman R.W."/>
            <person name="Zhu Q."/>
            <person name="Hogenkamp D."/>
            <person name="Dixit R."/>
            <person name="Oppert B."/>
            <person name="Jiang H."/>
            <person name="Zou Z."/>
            <person name="Marshall J."/>
            <person name="Elpidina E."/>
            <person name="Vinokurov K."/>
            <person name="Oppert C."/>
            <person name="Zou Z."/>
            <person name="Evans J."/>
            <person name="Lu Z."/>
            <person name="Zhao P."/>
            <person name="Sumathipala N."/>
            <person name="Altincicek B."/>
            <person name="Vilcinskas A."/>
            <person name="Williams M."/>
            <person name="Hultmark D."/>
            <person name="Hetru C."/>
            <person name="Jiang H."/>
            <person name="Grimmelikhuijzen C.J."/>
            <person name="Hauser F."/>
            <person name="Cazzamali G."/>
            <person name="Williamson M."/>
            <person name="Park Y."/>
            <person name="Li B."/>
            <person name="Tanaka Y."/>
            <person name="Predel R."/>
            <person name="Neupert S."/>
            <person name="Schachtner J."/>
            <person name="Verleyen P."/>
            <person name="Raible F."/>
            <person name="Bork P."/>
            <person name="Friedrich M."/>
            <person name="Walden K.K."/>
            <person name="Robertson H.M."/>
            <person name="Angeli S."/>
            <person name="Foret S."/>
            <person name="Bucher G."/>
            <person name="Schuetz S."/>
            <person name="Maleszka R."/>
            <person name="Wimmer E.A."/>
            <person name="Beeman R.W."/>
            <person name="Lorenzen M."/>
            <person name="Tomoyasu Y."/>
            <person name="Miller S.C."/>
            <person name="Grossmann D."/>
            <person name="Bucher G."/>
        </authorList>
    </citation>
    <scope>NUCLEOTIDE SEQUENCE [LARGE SCALE GENOMIC DNA]</scope>
    <source>
        <strain evidence="1 2">Georgia GA2</strain>
    </source>
</reference>
<protein>
    <submittedName>
        <fullName evidence="1">Uncharacterized protein</fullName>
    </submittedName>
</protein>
<dbReference type="Proteomes" id="UP000007266">
    <property type="component" value="Linkage group 7"/>
</dbReference>
<reference evidence="1 2" key="2">
    <citation type="journal article" date="2010" name="Nucleic Acids Res.">
        <title>BeetleBase in 2010: revisions to provide comprehensive genomic information for Tribolium castaneum.</title>
        <authorList>
            <person name="Kim H.S."/>
            <person name="Murphy T."/>
            <person name="Xia J."/>
            <person name="Caragea D."/>
            <person name="Park Y."/>
            <person name="Beeman R.W."/>
            <person name="Lorenzen M.D."/>
            <person name="Butcher S."/>
            <person name="Manak J.R."/>
            <person name="Brown S.J."/>
        </authorList>
    </citation>
    <scope>GENOME REANNOTATION</scope>
    <source>
        <strain evidence="1 2">Georgia GA2</strain>
    </source>
</reference>
<accession>D6WPB9</accession>
<organism evidence="1 2">
    <name type="scientific">Tribolium castaneum</name>
    <name type="common">Red flour beetle</name>
    <dbReference type="NCBI Taxonomy" id="7070"/>
    <lineage>
        <taxon>Eukaryota</taxon>
        <taxon>Metazoa</taxon>
        <taxon>Ecdysozoa</taxon>
        <taxon>Arthropoda</taxon>
        <taxon>Hexapoda</taxon>
        <taxon>Insecta</taxon>
        <taxon>Pterygota</taxon>
        <taxon>Neoptera</taxon>
        <taxon>Endopterygota</taxon>
        <taxon>Coleoptera</taxon>
        <taxon>Polyphaga</taxon>
        <taxon>Cucujiformia</taxon>
        <taxon>Tenebrionidae</taxon>
        <taxon>Tenebrionidae incertae sedis</taxon>
        <taxon>Tribolium</taxon>
    </lineage>
</organism>
<dbReference type="InParanoid" id="D6WPB9"/>
<evidence type="ECO:0000313" key="1">
    <source>
        <dbReference type="EMBL" id="EFA07377.1"/>
    </source>
</evidence>
<dbReference type="AlphaFoldDB" id="D6WPB9"/>